<evidence type="ECO:0000256" key="10">
    <source>
        <dbReference type="SAM" id="Phobius"/>
    </source>
</evidence>
<feature type="transmembrane region" description="Helical" evidence="10">
    <location>
        <begin position="316"/>
        <end position="334"/>
    </location>
</feature>
<keyword evidence="7 10" id="KW-0472">Membrane</keyword>
<evidence type="ECO:0000256" key="2">
    <source>
        <dbReference type="ARBA" id="ARBA00010992"/>
    </source>
</evidence>
<dbReference type="InterPro" id="IPR020846">
    <property type="entry name" value="MFS_dom"/>
</dbReference>
<protein>
    <recommendedName>
        <fullName evidence="11">Major facilitator superfamily (MFS) profile domain-containing protein</fullName>
    </recommendedName>
</protein>
<evidence type="ECO:0000256" key="4">
    <source>
        <dbReference type="ARBA" id="ARBA00022597"/>
    </source>
</evidence>
<evidence type="ECO:0000256" key="3">
    <source>
        <dbReference type="ARBA" id="ARBA00022448"/>
    </source>
</evidence>
<keyword evidence="4" id="KW-0762">Sugar transport</keyword>
<dbReference type="InterPro" id="IPR036259">
    <property type="entry name" value="MFS_trans_sf"/>
</dbReference>
<feature type="transmembrane region" description="Helical" evidence="10">
    <location>
        <begin position="411"/>
        <end position="431"/>
    </location>
</feature>
<evidence type="ECO:0000256" key="9">
    <source>
        <dbReference type="RuleBase" id="RU003346"/>
    </source>
</evidence>
<dbReference type="InterPro" id="IPR003663">
    <property type="entry name" value="Sugar/inositol_transpt"/>
</dbReference>
<dbReference type="PRINTS" id="PR00171">
    <property type="entry name" value="SUGRTRNSPORT"/>
</dbReference>
<dbReference type="SUPFAM" id="SSF103473">
    <property type="entry name" value="MFS general substrate transporter"/>
    <property type="match status" value="1"/>
</dbReference>
<feature type="domain" description="Major facilitator superfamily (MFS) profile" evidence="11">
    <location>
        <begin position="45"/>
        <end position="465"/>
    </location>
</feature>
<comment type="similarity">
    <text evidence="2 9">Belongs to the major facilitator superfamily. Sugar transporter (TC 2.A.1.1) family.</text>
</comment>
<sequence>MAIEEYKDVENGHSELEKPFIQQVKRVDSDEEHDEDGSIRMVLLSTCVAICGSFEFGSCVGFSSPTQSAIREDLKLSLSQYSIFGSIITIGAMIGAITSGRIADFLGRKGAMRVSAVFCVAGWLAVYFSIEAWLLDIGRLCTGYGIGIFSYVVPVFIAEIAPKNLRGGLATLNQLMIVIGASTAYILGAVVTWRTLALTGLVPCFLLLVGLFFIPESPRWLAKIGCQKEFELALRKLRGKDADISQEATEIQANIDTLQDLPNVRMLDLFGAKYIRPVIIGVGLMFFQQFIGINGIGFYTSETFVAAGFSSGKIGTIAWAIIQVPITVVGAILMDKSGRKPLLMVSATGTCIGCLLIGASFFLKGQALLLEFVPILAVSGVLVYISAFSIGMGAVPWVIMSEIFPIHVKGVAGSLVVLMNWLGAWAISYTFNFLMSWSSTGTFMIYAGFCALTVLFVAKIVPETKGKTLEEIQASINS</sequence>
<feature type="transmembrane region" description="Helical" evidence="10">
    <location>
        <begin position="443"/>
        <end position="461"/>
    </location>
</feature>
<feature type="transmembrane region" description="Helical" evidence="10">
    <location>
        <begin position="83"/>
        <end position="103"/>
    </location>
</feature>
<evidence type="ECO:0000256" key="6">
    <source>
        <dbReference type="ARBA" id="ARBA00022989"/>
    </source>
</evidence>
<feature type="transmembrane region" description="Helical" evidence="10">
    <location>
        <begin position="274"/>
        <end position="296"/>
    </location>
</feature>
<dbReference type="InterPro" id="IPR050549">
    <property type="entry name" value="MFS_Trehalose_Transporter"/>
</dbReference>
<keyword evidence="13" id="KW-1185">Reference proteome</keyword>
<keyword evidence="6 10" id="KW-1133">Transmembrane helix</keyword>
<feature type="transmembrane region" description="Helical" evidence="10">
    <location>
        <begin position="341"/>
        <end position="363"/>
    </location>
</feature>
<dbReference type="CDD" id="cd17358">
    <property type="entry name" value="MFS_GLUT6_8_Class3_like"/>
    <property type="match status" value="1"/>
</dbReference>
<evidence type="ECO:0000256" key="7">
    <source>
        <dbReference type="ARBA" id="ARBA00023136"/>
    </source>
</evidence>
<dbReference type="PROSITE" id="PS50850">
    <property type="entry name" value="MFS"/>
    <property type="match status" value="1"/>
</dbReference>
<evidence type="ECO:0000256" key="5">
    <source>
        <dbReference type="ARBA" id="ARBA00022692"/>
    </source>
</evidence>
<name>A0ABD3C8M4_9LAMI</name>
<dbReference type="Gene3D" id="1.20.1250.20">
    <property type="entry name" value="MFS general substrate transporter like domains"/>
    <property type="match status" value="1"/>
</dbReference>
<comment type="caution">
    <text evidence="12">The sequence shown here is derived from an EMBL/GenBank/DDBJ whole genome shotgun (WGS) entry which is preliminary data.</text>
</comment>
<dbReference type="FunFam" id="1.20.1250.20:FF:000043">
    <property type="entry name" value="sugar transporter ERD6-like 6"/>
    <property type="match status" value="1"/>
</dbReference>
<evidence type="ECO:0000256" key="1">
    <source>
        <dbReference type="ARBA" id="ARBA00004141"/>
    </source>
</evidence>
<organism evidence="12 13">
    <name type="scientific">Castilleja foliolosa</name>
    <dbReference type="NCBI Taxonomy" id="1961234"/>
    <lineage>
        <taxon>Eukaryota</taxon>
        <taxon>Viridiplantae</taxon>
        <taxon>Streptophyta</taxon>
        <taxon>Embryophyta</taxon>
        <taxon>Tracheophyta</taxon>
        <taxon>Spermatophyta</taxon>
        <taxon>Magnoliopsida</taxon>
        <taxon>eudicotyledons</taxon>
        <taxon>Gunneridae</taxon>
        <taxon>Pentapetalae</taxon>
        <taxon>asterids</taxon>
        <taxon>lamiids</taxon>
        <taxon>Lamiales</taxon>
        <taxon>Orobanchaceae</taxon>
        <taxon>Pedicularideae</taxon>
        <taxon>Castillejinae</taxon>
        <taxon>Castilleja</taxon>
    </lineage>
</organism>
<evidence type="ECO:0000313" key="12">
    <source>
        <dbReference type="EMBL" id="KAL3626165.1"/>
    </source>
</evidence>
<evidence type="ECO:0000259" key="11">
    <source>
        <dbReference type="PROSITE" id="PS50850"/>
    </source>
</evidence>
<dbReference type="EMBL" id="JAVIJP010000047">
    <property type="protein sequence ID" value="KAL3626165.1"/>
    <property type="molecule type" value="Genomic_DNA"/>
</dbReference>
<feature type="transmembrane region" description="Helical" evidence="10">
    <location>
        <begin position="42"/>
        <end position="63"/>
    </location>
</feature>
<gene>
    <name evidence="12" type="ORF">CASFOL_029714</name>
</gene>
<dbReference type="Pfam" id="PF00083">
    <property type="entry name" value="Sugar_tr"/>
    <property type="match status" value="1"/>
</dbReference>
<accession>A0ABD3C8M4</accession>
<dbReference type="PANTHER" id="PTHR48021">
    <property type="match status" value="1"/>
</dbReference>
<feature type="transmembrane region" description="Helical" evidence="10">
    <location>
        <begin position="142"/>
        <end position="160"/>
    </location>
</feature>
<dbReference type="Proteomes" id="UP001632038">
    <property type="component" value="Unassembled WGS sequence"/>
</dbReference>
<feature type="transmembrane region" description="Helical" evidence="10">
    <location>
        <begin position="110"/>
        <end position="130"/>
    </location>
</feature>
<reference evidence="13" key="1">
    <citation type="journal article" date="2024" name="IScience">
        <title>Strigolactones Initiate the Formation of Haustorium-like Structures in Castilleja.</title>
        <authorList>
            <person name="Buerger M."/>
            <person name="Peterson D."/>
            <person name="Chory J."/>
        </authorList>
    </citation>
    <scope>NUCLEOTIDE SEQUENCE [LARGE SCALE GENOMIC DNA]</scope>
</reference>
<comment type="similarity">
    <text evidence="8">Belongs to the major facilitator superfamily. Phosphate:H(+) symporter (TC 2.A.1.9) family.</text>
</comment>
<dbReference type="InterPro" id="IPR005829">
    <property type="entry name" value="Sugar_transporter_CS"/>
</dbReference>
<dbReference type="AlphaFoldDB" id="A0ABD3C8M4"/>
<comment type="subcellular location">
    <subcellularLocation>
        <location evidence="1">Membrane</location>
        <topology evidence="1">Multi-pass membrane protein</topology>
    </subcellularLocation>
</comment>
<evidence type="ECO:0000256" key="8">
    <source>
        <dbReference type="ARBA" id="ARBA00044504"/>
    </source>
</evidence>
<dbReference type="PANTHER" id="PTHR48021:SF37">
    <property type="entry name" value="SUGAR TRANSPORTER ERD6-LIKE 16"/>
    <property type="match status" value="1"/>
</dbReference>
<dbReference type="InterPro" id="IPR005828">
    <property type="entry name" value="MFS_sugar_transport-like"/>
</dbReference>
<evidence type="ECO:0000313" key="13">
    <source>
        <dbReference type="Proteomes" id="UP001632038"/>
    </source>
</evidence>
<dbReference type="PROSITE" id="PS00216">
    <property type="entry name" value="SUGAR_TRANSPORT_1"/>
    <property type="match status" value="1"/>
</dbReference>
<feature type="transmembrane region" description="Helical" evidence="10">
    <location>
        <begin position="196"/>
        <end position="214"/>
    </location>
</feature>
<keyword evidence="3 9" id="KW-0813">Transport</keyword>
<dbReference type="NCBIfam" id="TIGR00879">
    <property type="entry name" value="SP"/>
    <property type="match status" value="1"/>
</dbReference>
<proteinExistence type="inferred from homology"/>
<keyword evidence="5 10" id="KW-0812">Transmembrane</keyword>
<feature type="transmembrane region" description="Helical" evidence="10">
    <location>
        <begin position="375"/>
        <end position="399"/>
    </location>
</feature>
<feature type="transmembrane region" description="Helical" evidence="10">
    <location>
        <begin position="172"/>
        <end position="190"/>
    </location>
</feature>
<dbReference type="InterPro" id="IPR044775">
    <property type="entry name" value="MFS_ERD6/Tret1-like"/>
</dbReference>
<dbReference type="GO" id="GO:0016020">
    <property type="term" value="C:membrane"/>
    <property type="evidence" value="ECO:0007669"/>
    <property type="project" value="UniProtKB-SubCell"/>
</dbReference>